<evidence type="ECO:0000256" key="7">
    <source>
        <dbReference type="SAM" id="Phobius"/>
    </source>
</evidence>
<feature type="transmembrane region" description="Helical" evidence="7">
    <location>
        <begin position="85"/>
        <end position="106"/>
    </location>
</feature>
<dbReference type="Proteomes" id="UP000576480">
    <property type="component" value="Unassembled WGS sequence"/>
</dbReference>
<evidence type="ECO:0000256" key="6">
    <source>
        <dbReference type="SAM" id="MobiDB-lite"/>
    </source>
</evidence>
<evidence type="ECO:0000313" key="10">
    <source>
        <dbReference type="EMBL" id="GFP35417.1"/>
    </source>
</evidence>
<comment type="subcellular location">
    <subcellularLocation>
        <location evidence="1">Cell membrane</location>
        <topology evidence="1">Multi-pass membrane protein</topology>
    </subcellularLocation>
</comment>
<feature type="transmembrane region" description="Helical" evidence="7">
    <location>
        <begin position="258"/>
        <end position="277"/>
    </location>
</feature>
<dbReference type="PANTHER" id="PTHR30250:SF11">
    <property type="entry name" value="O-ANTIGEN TRANSPORTER-RELATED"/>
    <property type="match status" value="1"/>
</dbReference>
<feature type="transmembrane region" description="Helical" evidence="7">
    <location>
        <begin position="217"/>
        <end position="246"/>
    </location>
</feature>
<feature type="transmembrane region" description="Helical" evidence="7">
    <location>
        <begin position="12"/>
        <end position="35"/>
    </location>
</feature>
<gene>
    <name evidence="8" type="ORF">HKBW3S25_00923</name>
    <name evidence="9" type="ORF">HKBW3S33_00593</name>
    <name evidence="10" type="ORF">HKBW3S43_01209</name>
</gene>
<dbReference type="AlphaFoldDB" id="A0A6V8P251"/>
<evidence type="ECO:0008006" key="14">
    <source>
        <dbReference type="Google" id="ProtNLM"/>
    </source>
</evidence>
<dbReference type="PANTHER" id="PTHR30250">
    <property type="entry name" value="PST FAMILY PREDICTED COLANIC ACID TRANSPORTER"/>
    <property type="match status" value="1"/>
</dbReference>
<feature type="region of interest" description="Disordered" evidence="6">
    <location>
        <begin position="486"/>
        <end position="509"/>
    </location>
</feature>
<feature type="transmembrane region" description="Helical" evidence="7">
    <location>
        <begin position="118"/>
        <end position="137"/>
    </location>
</feature>
<name>A0A6V8P251_9ACTN</name>
<evidence type="ECO:0000313" key="8">
    <source>
        <dbReference type="EMBL" id="GFP25451.1"/>
    </source>
</evidence>
<dbReference type="EMBL" id="BLSB01000099">
    <property type="protein sequence ID" value="GFP35417.1"/>
    <property type="molecule type" value="Genomic_DNA"/>
</dbReference>
<feature type="transmembrane region" description="Helical" evidence="7">
    <location>
        <begin position="298"/>
        <end position="316"/>
    </location>
</feature>
<dbReference type="EMBL" id="BLRY01000019">
    <property type="protein sequence ID" value="GFP27179.1"/>
    <property type="molecule type" value="Genomic_DNA"/>
</dbReference>
<feature type="transmembrane region" description="Helical" evidence="7">
    <location>
        <begin position="336"/>
        <end position="358"/>
    </location>
</feature>
<feature type="transmembrane region" description="Helical" evidence="7">
    <location>
        <begin position="41"/>
        <end position="65"/>
    </location>
</feature>
<evidence type="ECO:0000256" key="2">
    <source>
        <dbReference type="ARBA" id="ARBA00022475"/>
    </source>
</evidence>
<keyword evidence="3 7" id="KW-0812">Transmembrane</keyword>
<reference evidence="11 12" key="1">
    <citation type="journal article" date="2020" name="Front. Microbiol.">
        <title>Single-cell genomics of novel Actinobacteria with the Wood-Ljungdahl pathway discovered in a serpentinizing system.</title>
        <authorList>
            <person name="Merino N."/>
            <person name="Kawai M."/>
            <person name="Boyd E.S."/>
            <person name="Colman D.R."/>
            <person name="McGlynn S.E."/>
            <person name="Nealson K.H."/>
            <person name="Kurokawa K."/>
            <person name="Hongoh Y."/>
        </authorList>
    </citation>
    <scope>NUCLEOTIDE SEQUENCE [LARGE SCALE GENOMIC DNA]</scope>
    <source>
        <strain evidence="8 11">S25</strain>
        <strain evidence="9 13">S33</strain>
        <strain evidence="10 12">S43</strain>
    </source>
</reference>
<proteinExistence type="predicted"/>
<dbReference type="InterPro" id="IPR050833">
    <property type="entry name" value="Poly_Biosynth_Transport"/>
</dbReference>
<dbReference type="EMBL" id="BLRX01000093">
    <property type="protein sequence ID" value="GFP25451.1"/>
    <property type="molecule type" value="Genomic_DNA"/>
</dbReference>
<evidence type="ECO:0000256" key="1">
    <source>
        <dbReference type="ARBA" id="ARBA00004651"/>
    </source>
</evidence>
<feature type="transmembrane region" description="Helical" evidence="7">
    <location>
        <begin position="452"/>
        <end position="473"/>
    </location>
</feature>
<keyword evidence="5 7" id="KW-0472">Membrane</keyword>
<evidence type="ECO:0000313" key="12">
    <source>
        <dbReference type="Proteomes" id="UP000576480"/>
    </source>
</evidence>
<keyword evidence="2" id="KW-1003">Cell membrane</keyword>
<feature type="transmembrane region" description="Helical" evidence="7">
    <location>
        <begin position="365"/>
        <end position="385"/>
    </location>
</feature>
<dbReference type="Proteomes" id="UP000543224">
    <property type="component" value="Unassembled WGS sequence"/>
</dbReference>
<organism evidence="8 11">
    <name type="scientific">Candidatus Hakubella thermalkaliphila</name>
    <dbReference type="NCBI Taxonomy" id="2754717"/>
    <lineage>
        <taxon>Bacteria</taxon>
        <taxon>Bacillati</taxon>
        <taxon>Actinomycetota</taxon>
        <taxon>Actinomycetota incertae sedis</taxon>
        <taxon>Candidatus Hakubellales</taxon>
        <taxon>Candidatus Hakubellaceae</taxon>
        <taxon>Candidatus Hakubella</taxon>
    </lineage>
</organism>
<evidence type="ECO:0000313" key="13">
    <source>
        <dbReference type="Proteomes" id="UP000591948"/>
    </source>
</evidence>
<feature type="transmembrane region" description="Helical" evidence="7">
    <location>
        <begin position="176"/>
        <end position="196"/>
    </location>
</feature>
<dbReference type="Proteomes" id="UP000591948">
    <property type="component" value="Unassembled WGS sequence"/>
</dbReference>
<evidence type="ECO:0000313" key="9">
    <source>
        <dbReference type="EMBL" id="GFP27179.1"/>
    </source>
</evidence>
<feature type="transmembrane region" description="Helical" evidence="7">
    <location>
        <begin position="426"/>
        <end position="446"/>
    </location>
</feature>
<dbReference type="RefSeq" id="WP_176230021.1">
    <property type="nucleotide sequence ID" value="NZ_BLRY01000019.1"/>
</dbReference>
<keyword evidence="13" id="KW-1185">Reference proteome</keyword>
<evidence type="ECO:0000256" key="4">
    <source>
        <dbReference type="ARBA" id="ARBA00022989"/>
    </source>
</evidence>
<protein>
    <recommendedName>
        <fullName evidence="14">Polysaccharide biosynthesis protein C-terminal domain-containing protein</fullName>
    </recommendedName>
</protein>
<feature type="transmembrane region" description="Helical" evidence="7">
    <location>
        <begin position="391"/>
        <end position="414"/>
    </location>
</feature>
<keyword evidence="4 7" id="KW-1133">Transmembrane helix</keyword>
<evidence type="ECO:0000256" key="5">
    <source>
        <dbReference type="ARBA" id="ARBA00023136"/>
    </source>
</evidence>
<dbReference type="GO" id="GO:0005886">
    <property type="term" value="C:plasma membrane"/>
    <property type="evidence" value="ECO:0007669"/>
    <property type="project" value="UniProtKB-SubCell"/>
</dbReference>
<accession>A0A6V8P251</accession>
<dbReference type="Pfam" id="PF13440">
    <property type="entry name" value="Polysacc_synt_3"/>
    <property type="match status" value="1"/>
</dbReference>
<sequence>MNQRLETLQFFGLITKFIMIAFSLVQSVIVIRLLSPQEYGFIGLVLAFAGIVGVYQHLGLGVGTLREVSLARDEQEASKIFFTSLSVRMLITLPLVFGLLLFSSYITNTIYHRPEILFGTRLVAFTILFNGIMEIVFNVLNGLQKFKQVFILQILNSAVSMLVVVPFVFFLKYDGYFIGSLITVILFLLIYVLSLLKVFGFRLLAPNKSEFKKIFRAVFGIGIFIYIAKILYGLFMQSGILILGYYSTPDTVGYLKFAIGYGFYLLSFSNAVNYINLPVMSKRFAENVVFFKESFKDNFHKFFSLTLFAAGFMTLFSKEAILILAGRNYLPAQPLIFFSVLAFFFLMIFEILCGCIFLPSSDTKGYISSYSILAVATLGVVFFLVSRGGGATGAVAAMFLGAALTFVFAIFRIFQKLSIMVADGKILIMSLVCLPLLLGGLVNMSLYERLALLAFSLLLFWFFTKYLGILNLIQVLRSGHEYAEKPGDRTAHPGDRMKGLDSGYHLHSD</sequence>
<evidence type="ECO:0000256" key="3">
    <source>
        <dbReference type="ARBA" id="ARBA00022692"/>
    </source>
</evidence>
<comment type="caution">
    <text evidence="8">The sequence shown here is derived from an EMBL/GenBank/DDBJ whole genome shotgun (WGS) entry which is preliminary data.</text>
</comment>
<feature type="transmembrane region" description="Helical" evidence="7">
    <location>
        <begin position="149"/>
        <end position="170"/>
    </location>
</feature>
<evidence type="ECO:0000313" key="11">
    <source>
        <dbReference type="Proteomes" id="UP000543224"/>
    </source>
</evidence>